<keyword evidence="3" id="KW-1185">Reference proteome</keyword>
<dbReference type="SUPFAM" id="SSF52047">
    <property type="entry name" value="RNI-like"/>
    <property type="match status" value="1"/>
</dbReference>
<proteinExistence type="predicted"/>
<dbReference type="AlphaFoldDB" id="A0A167KMH8"/>
<dbReference type="OrthoDB" id="2283774at2759"/>
<gene>
    <name evidence="2" type="ORF">PHYBLDRAFT_150608</name>
</gene>
<sequence length="406" mass="46903">MLDNLPEDIISSIIHLLTQKDQATCVRVSRHWHNIFQSSLYSTIQLKNERTGNLFLKSGVMDISSTSASDFRYLVRSMTLRWAIGQKVYPWRLLLRSFPFLEDLSVSSMLWNNLVKENGALPNLTRLATNCKYTPIDLSDVYAKNLTHFSAMRFQKRLLCSLIIKMPMLKDLTIQVIQHTPDEGSPSLEFQDIDNIHGSCKHIQTIHLRNLTLAGNALIEQSQATTVRYFKLKNVKVTEPEWIVYFIKKYPRLLKISIQVIRAPWDDQFNPRMVYRYEDALGEIKSGFIWSDLEILSLSNITDNKAYFSTLRLVKLLAPSYNLKQLEIYGSRVKPFSVDLNINWALKNFSGLRVLKLNRINVIYTSNASFVNSCLTHLELDINQCSDELLKLVNDICPQAHHIMLM</sequence>
<name>A0A167KMH8_PHYB8</name>
<reference evidence="3" key="1">
    <citation type="submission" date="2015-06" db="EMBL/GenBank/DDBJ databases">
        <title>Expansion of signal transduction pathways in fungi by whole-genome duplication.</title>
        <authorList>
            <consortium name="DOE Joint Genome Institute"/>
            <person name="Corrochano L.M."/>
            <person name="Kuo A."/>
            <person name="Marcet-Houben M."/>
            <person name="Polaino S."/>
            <person name="Salamov A."/>
            <person name="Villalobos J.M."/>
            <person name="Alvarez M.I."/>
            <person name="Avalos J."/>
            <person name="Benito E.P."/>
            <person name="Benoit I."/>
            <person name="Burger G."/>
            <person name="Camino L.P."/>
            <person name="Canovas D."/>
            <person name="Cerda-Olmedo E."/>
            <person name="Cheng J.-F."/>
            <person name="Dominguez A."/>
            <person name="Elias M."/>
            <person name="Eslava A.P."/>
            <person name="Glaser F."/>
            <person name="Grimwood J."/>
            <person name="Gutierrez G."/>
            <person name="Heitman J."/>
            <person name="Henrissat B."/>
            <person name="Iturriaga E.A."/>
            <person name="Lang B.F."/>
            <person name="Lavin J.L."/>
            <person name="Lee S."/>
            <person name="Li W."/>
            <person name="Lindquist E."/>
            <person name="Lopez-Garcia S."/>
            <person name="Luque E.M."/>
            <person name="Marcos A.T."/>
            <person name="Martin J."/>
            <person name="McCluskey K."/>
            <person name="Medina H.R."/>
            <person name="Miralles-Duran A."/>
            <person name="Miyazaki A."/>
            <person name="Munoz-Torres E."/>
            <person name="Oguiza J.A."/>
            <person name="Ohm R."/>
            <person name="Olmedo M."/>
            <person name="Orejas M."/>
            <person name="Ortiz-Castellanos L."/>
            <person name="Pisabarro A.G."/>
            <person name="Rodriguez-Romero J."/>
            <person name="Ruiz-Herrera J."/>
            <person name="Ruiz-Vazquez R."/>
            <person name="Sanz C."/>
            <person name="Schackwitz W."/>
            <person name="Schmutz J."/>
            <person name="Shahriari M."/>
            <person name="Shelest E."/>
            <person name="Silva-Franco F."/>
            <person name="Soanes D."/>
            <person name="Syed K."/>
            <person name="Tagua V.G."/>
            <person name="Talbot N.J."/>
            <person name="Thon M."/>
            <person name="De vries R.P."/>
            <person name="Wiebenga A."/>
            <person name="Yadav J.S."/>
            <person name="Braun E.L."/>
            <person name="Baker S."/>
            <person name="Garre V."/>
            <person name="Horwitz B."/>
            <person name="Torres-Martinez S."/>
            <person name="Idnurm A."/>
            <person name="Herrera-Estrella A."/>
            <person name="Gabaldon T."/>
            <person name="Grigoriev I.V."/>
        </authorList>
    </citation>
    <scope>NUCLEOTIDE SEQUENCE [LARGE SCALE GENOMIC DNA]</scope>
    <source>
        <strain evidence="3">NRRL 1555(-)</strain>
    </source>
</reference>
<dbReference type="EMBL" id="KV440995">
    <property type="protein sequence ID" value="OAD68429.1"/>
    <property type="molecule type" value="Genomic_DNA"/>
</dbReference>
<dbReference type="CDD" id="cd09917">
    <property type="entry name" value="F-box_SF"/>
    <property type="match status" value="1"/>
</dbReference>
<protein>
    <recommendedName>
        <fullName evidence="1">F-box domain-containing protein</fullName>
    </recommendedName>
</protein>
<dbReference type="Proteomes" id="UP000077315">
    <property type="component" value="Unassembled WGS sequence"/>
</dbReference>
<dbReference type="SUPFAM" id="SSF81383">
    <property type="entry name" value="F-box domain"/>
    <property type="match status" value="1"/>
</dbReference>
<dbReference type="Gene3D" id="3.80.10.10">
    <property type="entry name" value="Ribonuclease Inhibitor"/>
    <property type="match status" value="1"/>
</dbReference>
<evidence type="ECO:0000313" key="2">
    <source>
        <dbReference type="EMBL" id="OAD68429.1"/>
    </source>
</evidence>
<dbReference type="Pfam" id="PF12937">
    <property type="entry name" value="F-box-like"/>
    <property type="match status" value="1"/>
</dbReference>
<dbReference type="InterPro" id="IPR032675">
    <property type="entry name" value="LRR_dom_sf"/>
</dbReference>
<dbReference type="VEuPathDB" id="FungiDB:PHYBLDRAFT_150608"/>
<evidence type="ECO:0000259" key="1">
    <source>
        <dbReference type="PROSITE" id="PS50181"/>
    </source>
</evidence>
<dbReference type="InterPro" id="IPR036047">
    <property type="entry name" value="F-box-like_dom_sf"/>
</dbReference>
<dbReference type="RefSeq" id="XP_018286469.1">
    <property type="nucleotide sequence ID" value="XM_018432513.1"/>
</dbReference>
<organism evidence="2 3">
    <name type="scientific">Phycomyces blakesleeanus (strain ATCC 8743b / DSM 1359 / FGSC 10004 / NBRC 33097 / NRRL 1555)</name>
    <dbReference type="NCBI Taxonomy" id="763407"/>
    <lineage>
        <taxon>Eukaryota</taxon>
        <taxon>Fungi</taxon>
        <taxon>Fungi incertae sedis</taxon>
        <taxon>Mucoromycota</taxon>
        <taxon>Mucoromycotina</taxon>
        <taxon>Mucoromycetes</taxon>
        <taxon>Mucorales</taxon>
        <taxon>Phycomycetaceae</taxon>
        <taxon>Phycomyces</taxon>
    </lineage>
</organism>
<evidence type="ECO:0000313" key="3">
    <source>
        <dbReference type="Proteomes" id="UP000077315"/>
    </source>
</evidence>
<feature type="domain" description="F-box" evidence="1">
    <location>
        <begin position="1"/>
        <end position="44"/>
    </location>
</feature>
<dbReference type="Gene3D" id="1.20.1280.50">
    <property type="match status" value="1"/>
</dbReference>
<dbReference type="InParanoid" id="A0A167KMH8"/>
<dbReference type="InterPro" id="IPR001810">
    <property type="entry name" value="F-box_dom"/>
</dbReference>
<dbReference type="PROSITE" id="PS50181">
    <property type="entry name" value="FBOX"/>
    <property type="match status" value="1"/>
</dbReference>
<accession>A0A167KMH8</accession>
<dbReference type="GeneID" id="28993419"/>